<accession>K6YBV9</accession>
<proteinExistence type="inferred from homology"/>
<dbReference type="PANTHER" id="PTHR36536:SF3">
    <property type="entry name" value="UPF0111 PROTEIN HI_1603"/>
    <property type="match status" value="1"/>
</dbReference>
<dbReference type="InterPro" id="IPR018445">
    <property type="entry name" value="Put_Phosphate_transp_reg"/>
</dbReference>
<sequence>MSTNSFLGVFAKSPLKPIEDHIDLVDQCTQLLAPFFECVFQCDWTQAEKVQQQISQLEKQADNVKRELRANLPTGLFMPIQRQDILTLITEQDKLANKAKDISGRIIGRQLQIPEVLQESFNAYLLKCLAASTQAKEVINELDELLEAGFKGREVDLVEKMISHLDQIEDETDSMQREIRSSLLKIESGINPVDVMFLYSIIEWVGQLADTAERVGARLELMLAG</sequence>
<comment type="similarity">
    <text evidence="1">Belongs to the UPF0111 family.</text>
</comment>
<dbReference type="PANTHER" id="PTHR36536">
    <property type="entry name" value="UPF0111 PROTEIN HI_1603"/>
    <property type="match status" value="1"/>
</dbReference>
<dbReference type="AlphaFoldDB" id="K6YBV9"/>
<dbReference type="eggNOG" id="COG1392">
    <property type="taxonomic scope" value="Bacteria"/>
</dbReference>
<dbReference type="EMBL" id="BAEN01000059">
    <property type="protein sequence ID" value="GAC15687.1"/>
    <property type="molecule type" value="Genomic_DNA"/>
</dbReference>
<name>K6YBV9_9ALTE</name>
<evidence type="ECO:0000256" key="2">
    <source>
        <dbReference type="SAM" id="Coils"/>
    </source>
</evidence>
<dbReference type="InterPro" id="IPR002727">
    <property type="entry name" value="DUF47"/>
</dbReference>
<keyword evidence="4" id="KW-1185">Reference proteome</keyword>
<dbReference type="OrthoDB" id="9780540at2"/>
<protein>
    <submittedName>
        <fullName evidence="3">Uncharacterized protein</fullName>
    </submittedName>
</protein>
<evidence type="ECO:0000256" key="1">
    <source>
        <dbReference type="ARBA" id="ARBA00008591"/>
    </source>
</evidence>
<gene>
    <name evidence="3" type="ORF">GLIP_3066</name>
</gene>
<keyword evidence="2" id="KW-0175">Coiled coil</keyword>
<dbReference type="STRING" id="1127673.GLIP_3066"/>
<evidence type="ECO:0000313" key="3">
    <source>
        <dbReference type="EMBL" id="GAC15687.1"/>
    </source>
</evidence>
<dbReference type="RefSeq" id="WP_008845492.1">
    <property type="nucleotide sequence ID" value="NZ_BAEN01000059.1"/>
</dbReference>
<dbReference type="InterPro" id="IPR038078">
    <property type="entry name" value="PhoU-like_sf"/>
</dbReference>
<reference evidence="3 4" key="1">
    <citation type="journal article" date="2017" name="Antonie Van Leeuwenhoek">
        <title>Rhizobium rhizosphaerae sp. nov., a novel species isolated from rice rhizosphere.</title>
        <authorList>
            <person name="Zhao J.J."/>
            <person name="Zhang J."/>
            <person name="Zhang R.J."/>
            <person name="Zhang C.W."/>
            <person name="Yin H.Q."/>
            <person name="Zhang X.X."/>
        </authorList>
    </citation>
    <scope>NUCLEOTIDE SEQUENCE [LARGE SCALE GENOMIC DNA]</scope>
    <source>
        <strain evidence="3 4">E3</strain>
    </source>
</reference>
<dbReference type="Pfam" id="PF01865">
    <property type="entry name" value="PhoU_div"/>
    <property type="match status" value="1"/>
</dbReference>
<dbReference type="SUPFAM" id="SSF109755">
    <property type="entry name" value="PhoU-like"/>
    <property type="match status" value="1"/>
</dbReference>
<dbReference type="Proteomes" id="UP000006334">
    <property type="component" value="Unassembled WGS sequence"/>
</dbReference>
<comment type="caution">
    <text evidence="3">The sequence shown here is derived from an EMBL/GenBank/DDBJ whole genome shotgun (WGS) entry which is preliminary data.</text>
</comment>
<evidence type="ECO:0000313" key="4">
    <source>
        <dbReference type="Proteomes" id="UP000006334"/>
    </source>
</evidence>
<dbReference type="Gene3D" id="1.20.58.220">
    <property type="entry name" value="Phosphate transport system protein phou homolog 2, domain 2"/>
    <property type="match status" value="1"/>
</dbReference>
<organism evidence="3 4">
    <name type="scientific">Aliiglaciecola lipolytica E3</name>
    <dbReference type="NCBI Taxonomy" id="1127673"/>
    <lineage>
        <taxon>Bacteria</taxon>
        <taxon>Pseudomonadati</taxon>
        <taxon>Pseudomonadota</taxon>
        <taxon>Gammaproteobacteria</taxon>
        <taxon>Alteromonadales</taxon>
        <taxon>Alteromonadaceae</taxon>
        <taxon>Aliiglaciecola</taxon>
    </lineage>
</organism>
<dbReference type="NCBIfam" id="TIGR00153">
    <property type="entry name" value="TIGR00153 family protein"/>
    <property type="match status" value="1"/>
</dbReference>
<feature type="coiled-coil region" evidence="2">
    <location>
        <begin position="158"/>
        <end position="185"/>
    </location>
</feature>